<protein>
    <recommendedName>
        <fullName evidence="2">DUF7950 domain-containing protein</fullName>
    </recommendedName>
</protein>
<gene>
    <name evidence="3" type="ORF">OLEA9_A085225</name>
</gene>
<dbReference type="Proteomes" id="UP000594638">
    <property type="component" value="Unassembled WGS sequence"/>
</dbReference>
<dbReference type="InterPro" id="IPR057710">
    <property type="entry name" value="DUF7950"/>
</dbReference>
<dbReference type="PANTHER" id="PTHR33595:SF3">
    <property type="entry name" value="PAS DOMAIN-CONTAINING PROTEIN"/>
    <property type="match status" value="1"/>
</dbReference>
<sequence>MIQTVNPYSTARTAEIMSRYRPIAPKPEAGKENSGGSESPGVPRSMRRTPYLRNVWNHLQARPTRTRKRGRSSFARPEQSMKRARTCLNALSTPYQVTSSPAKNLAILGFAHNPNGMAQIPLVPNLVPLKCGLDSIVTTPAESVALPVLRCTTAQNPQGKKPEIDLNLAVEESEELDFMPQLKEPVNPVVITPRVVRPIGSIISVKSIRENSGQRATDTGKQVLKNPVEVEEEMEAEKMPAVVSDSNNKVRLTNSAYKEMVGQPECCWLDFVPSRNGGGGACKRIGGEVALRLEDSSLSLSLNGFNCWVKIEWASNGKRSCVHAFCEAMKLGCEAKDYQFLWRFHKSEASKSGSNI</sequence>
<dbReference type="PANTHER" id="PTHR33595">
    <property type="entry name" value="VON WILLEBRAND FACTOR A DOMAIN PROTEIN"/>
    <property type="match status" value="1"/>
</dbReference>
<organism evidence="3 4">
    <name type="scientific">Olea europaea subsp. europaea</name>
    <dbReference type="NCBI Taxonomy" id="158383"/>
    <lineage>
        <taxon>Eukaryota</taxon>
        <taxon>Viridiplantae</taxon>
        <taxon>Streptophyta</taxon>
        <taxon>Embryophyta</taxon>
        <taxon>Tracheophyta</taxon>
        <taxon>Spermatophyta</taxon>
        <taxon>Magnoliopsida</taxon>
        <taxon>eudicotyledons</taxon>
        <taxon>Gunneridae</taxon>
        <taxon>Pentapetalae</taxon>
        <taxon>asterids</taxon>
        <taxon>lamiids</taxon>
        <taxon>Lamiales</taxon>
        <taxon>Oleaceae</taxon>
        <taxon>Oleeae</taxon>
        <taxon>Olea</taxon>
    </lineage>
</organism>
<dbReference type="Gramene" id="OE9A085225T1">
    <property type="protein sequence ID" value="OE9A085225C1"/>
    <property type="gene ID" value="OE9A085225"/>
</dbReference>
<dbReference type="EMBL" id="CACTIH010001906">
    <property type="protein sequence ID" value="CAA2968392.1"/>
    <property type="molecule type" value="Genomic_DNA"/>
</dbReference>
<dbReference type="OrthoDB" id="1922150at2759"/>
<evidence type="ECO:0000259" key="2">
    <source>
        <dbReference type="Pfam" id="PF25821"/>
    </source>
</evidence>
<feature type="domain" description="DUF7950" evidence="2">
    <location>
        <begin position="220"/>
        <end position="344"/>
    </location>
</feature>
<evidence type="ECO:0000313" key="4">
    <source>
        <dbReference type="Proteomes" id="UP000594638"/>
    </source>
</evidence>
<dbReference type="Pfam" id="PF25821">
    <property type="entry name" value="DUF7950"/>
    <property type="match status" value="1"/>
</dbReference>
<accession>A0A8S0QHA9</accession>
<keyword evidence="4" id="KW-1185">Reference proteome</keyword>
<reference evidence="3 4" key="1">
    <citation type="submission" date="2019-12" db="EMBL/GenBank/DDBJ databases">
        <authorList>
            <person name="Alioto T."/>
            <person name="Alioto T."/>
            <person name="Gomez Garrido J."/>
        </authorList>
    </citation>
    <scope>NUCLEOTIDE SEQUENCE [LARGE SCALE GENOMIC DNA]</scope>
</reference>
<proteinExistence type="predicted"/>
<name>A0A8S0QHA9_OLEEU</name>
<evidence type="ECO:0000313" key="3">
    <source>
        <dbReference type="EMBL" id="CAA2968392.1"/>
    </source>
</evidence>
<feature type="region of interest" description="Disordered" evidence="1">
    <location>
        <begin position="16"/>
        <end position="81"/>
    </location>
</feature>
<comment type="caution">
    <text evidence="3">The sequence shown here is derived from an EMBL/GenBank/DDBJ whole genome shotgun (WGS) entry which is preliminary data.</text>
</comment>
<evidence type="ECO:0000256" key="1">
    <source>
        <dbReference type="SAM" id="MobiDB-lite"/>
    </source>
</evidence>
<dbReference type="AlphaFoldDB" id="A0A8S0QHA9"/>